<dbReference type="InterPro" id="IPR029765">
    <property type="entry name" value="Mev_diP_decarb"/>
</dbReference>
<evidence type="ECO:0000259" key="3">
    <source>
        <dbReference type="Pfam" id="PF18376"/>
    </source>
</evidence>
<dbReference type="GO" id="GO:0005829">
    <property type="term" value="C:cytosol"/>
    <property type="evidence" value="ECO:0007669"/>
    <property type="project" value="InterPro"/>
</dbReference>
<keyword evidence="2" id="KW-1133">Transmembrane helix</keyword>
<feature type="domain" description="Mvd1 C-terminal" evidence="3">
    <location>
        <begin position="212"/>
        <end position="409"/>
    </location>
</feature>
<dbReference type="InterPro" id="IPR020568">
    <property type="entry name" value="Ribosomal_Su5_D2-typ_SF"/>
</dbReference>
<name>A0A7S2RMS8_9STRA</name>
<dbReference type="SUPFAM" id="SSF55060">
    <property type="entry name" value="GHMP Kinase, C-terminal domain"/>
    <property type="match status" value="1"/>
</dbReference>
<accession>A0A7S2RMS8</accession>
<dbReference type="EMBL" id="HBHJ01009447">
    <property type="protein sequence ID" value="CAD9675560.1"/>
    <property type="molecule type" value="Transcribed_RNA"/>
</dbReference>
<dbReference type="SUPFAM" id="SSF54211">
    <property type="entry name" value="Ribosomal protein S5 domain 2-like"/>
    <property type="match status" value="1"/>
</dbReference>
<dbReference type="InterPro" id="IPR036554">
    <property type="entry name" value="GHMP_kinase_C_sf"/>
</dbReference>
<dbReference type="GO" id="GO:0004163">
    <property type="term" value="F:diphosphomevalonate decarboxylase activity"/>
    <property type="evidence" value="ECO:0007669"/>
    <property type="project" value="InterPro"/>
</dbReference>
<dbReference type="Pfam" id="PF22700">
    <property type="entry name" value="MVD-like_N"/>
    <property type="match status" value="1"/>
</dbReference>
<organism evidence="5">
    <name type="scientific">Rhizochromulina marina</name>
    <dbReference type="NCBI Taxonomy" id="1034831"/>
    <lineage>
        <taxon>Eukaryota</taxon>
        <taxon>Sar</taxon>
        <taxon>Stramenopiles</taxon>
        <taxon>Ochrophyta</taxon>
        <taxon>Dictyochophyceae</taxon>
        <taxon>Rhizochromulinales</taxon>
        <taxon>Rhizochromulina</taxon>
    </lineage>
</organism>
<evidence type="ECO:0008006" key="6">
    <source>
        <dbReference type="Google" id="ProtNLM"/>
    </source>
</evidence>
<keyword evidence="2" id="KW-0812">Transmembrane</keyword>
<reference evidence="5" key="1">
    <citation type="submission" date="2021-01" db="EMBL/GenBank/DDBJ databases">
        <authorList>
            <person name="Corre E."/>
            <person name="Pelletier E."/>
            <person name="Niang G."/>
            <person name="Scheremetjew M."/>
            <person name="Finn R."/>
            <person name="Kale V."/>
            <person name="Holt S."/>
            <person name="Cochrane G."/>
            <person name="Meng A."/>
            <person name="Brown T."/>
            <person name="Cohen L."/>
        </authorList>
    </citation>
    <scope>NUCLEOTIDE SEQUENCE</scope>
    <source>
        <strain evidence="5">CCMP1243</strain>
    </source>
</reference>
<dbReference type="NCBIfam" id="TIGR01240">
    <property type="entry name" value="mevDPdecarb"/>
    <property type="match status" value="1"/>
</dbReference>
<dbReference type="InterPro" id="IPR053859">
    <property type="entry name" value="MVD-like_N"/>
</dbReference>
<dbReference type="FunFam" id="3.30.230.10:FF:000080">
    <property type="entry name" value="Diphosphomevalonate decarboxylase"/>
    <property type="match status" value="1"/>
</dbReference>
<dbReference type="Gene3D" id="3.30.230.10">
    <property type="match status" value="1"/>
</dbReference>
<feature type="transmembrane region" description="Helical" evidence="2">
    <location>
        <begin position="494"/>
        <end position="515"/>
    </location>
</feature>
<dbReference type="FunFam" id="3.30.70.890:FF:000005">
    <property type="entry name" value="Diphosphomevalonate decarboxylase"/>
    <property type="match status" value="1"/>
</dbReference>
<dbReference type="PANTHER" id="PTHR10977">
    <property type="entry name" value="DIPHOSPHOMEVALONATE DECARBOXYLASE"/>
    <property type="match status" value="1"/>
</dbReference>
<dbReference type="Gene3D" id="3.30.70.890">
    <property type="entry name" value="GHMP kinase, C-terminal domain"/>
    <property type="match status" value="1"/>
</dbReference>
<dbReference type="GO" id="GO:0019287">
    <property type="term" value="P:isopentenyl diphosphate biosynthetic process, mevalonate pathway"/>
    <property type="evidence" value="ECO:0007669"/>
    <property type="project" value="InterPro"/>
</dbReference>
<dbReference type="Pfam" id="PF18376">
    <property type="entry name" value="MDD_C"/>
    <property type="match status" value="1"/>
</dbReference>
<evidence type="ECO:0000259" key="4">
    <source>
        <dbReference type="Pfam" id="PF22700"/>
    </source>
</evidence>
<gene>
    <name evidence="5" type="ORF">RMAR1173_LOCUS6119</name>
</gene>
<dbReference type="GO" id="GO:0009536">
    <property type="term" value="C:plastid"/>
    <property type="evidence" value="ECO:0007669"/>
    <property type="project" value="UniProtKB-SubCell"/>
</dbReference>
<evidence type="ECO:0000313" key="5">
    <source>
        <dbReference type="EMBL" id="CAD9675560.1"/>
    </source>
</evidence>
<evidence type="ECO:0000256" key="2">
    <source>
        <dbReference type="SAM" id="Phobius"/>
    </source>
</evidence>
<dbReference type="PANTHER" id="PTHR10977:SF3">
    <property type="entry name" value="DIPHOSPHOMEVALONATE DECARBOXYLASE"/>
    <property type="match status" value="1"/>
</dbReference>
<keyword evidence="2" id="KW-0472">Membrane</keyword>
<dbReference type="AlphaFoldDB" id="A0A7S2RMS8"/>
<evidence type="ECO:0000256" key="1">
    <source>
        <dbReference type="ARBA" id="ARBA00004474"/>
    </source>
</evidence>
<comment type="subcellular location">
    <subcellularLocation>
        <location evidence="1">Plastid</location>
    </subcellularLocation>
</comment>
<dbReference type="InterPro" id="IPR041431">
    <property type="entry name" value="Mvd1_C"/>
</dbReference>
<protein>
    <recommendedName>
        <fullName evidence="6">Diphosphomevalonate decarboxylase</fullName>
    </recommendedName>
</protein>
<sequence>MAAIDPRLCETTSCPTNIACIKYWGKADRKFNTPINSSVSVTLNQDDLRAITTVVASKDFSSDRLWLNGEELDINDVSKNSHAKRFQTCLLEMRKLAEDRIDPNTGDVLVRKEDWSQYRIHVVSRNTFPTAAGLASSAAGYACLVFALSKLFQVKASLSDISVIARQGSGSACRSLFGGFVKWEQGTAAANWQDSRAVPVASKEDWEDMATVILVANDKKKDTSSTSGMNTSVETSPLLAFRAREVVDGRLAAIEKAYRARNFSEFGQLTMADSNQFHATCLDTYPPIFYLNDVSRQIIRLVHAFNDYYGEIRAAYTFDAGPNAVIFVLKKHQSALLSYMLHYFPPPSMDATPSRFQSFSNRPGEVAVALDTAVDPGLIAAGDATGRTPVPGDVKMVYLTGVGDGPRVLTGDSSEWLVDPGTGLPKDNMISSGAEVEQDDKTDGDGHMGVAGQVKNLSQRIACLERSLTHQFSKLERLLGPATVPSAQTVMANLLRFSTLYLAFYGGLAVASSFAKGASWKWRK</sequence>
<proteinExistence type="predicted"/>
<dbReference type="InterPro" id="IPR014721">
    <property type="entry name" value="Ribsml_uS5_D2-typ_fold_subgr"/>
</dbReference>
<feature type="domain" description="Diphosphomevalonate decarboxylase-like N-terminal" evidence="4">
    <location>
        <begin position="15"/>
        <end position="195"/>
    </location>
</feature>